<dbReference type="Gene3D" id="3.10.180.10">
    <property type="entry name" value="2,3-Dihydroxybiphenyl 1,2-Dioxygenase, domain 1"/>
    <property type="match status" value="1"/>
</dbReference>
<proteinExistence type="predicted"/>
<accession>A0ABN2C7S6</accession>
<keyword evidence="3" id="KW-1185">Reference proteome</keyword>
<dbReference type="InterPro" id="IPR037523">
    <property type="entry name" value="VOC_core"/>
</dbReference>
<dbReference type="InterPro" id="IPR029068">
    <property type="entry name" value="Glyas_Bleomycin-R_OHBP_Dase"/>
</dbReference>
<protein>
    <submittedName>
        <fullName evidence="2">VOC family protein</fullName>
    </submittedName>
</protein>
<dbReference type="Pfam" id="PF00903">
    <property type="entry name" value="Glyoxalase"/>
    <property type="match status" value="1"/>
</dbReference>
<dbReference type="SUPFAM" id="SSF54593">
    <property type="entry name" value="Glyoxalase/Bleomycin resistance protein/Dihydroxybiphenyl dioxygenase"/>
    <property type="match status" value="1"/>
</dbReference>
<reference evidence="2 3" key="1">
    <citation type="journal article" date="2019" name="Int. J. Syst. Evol. Microbiol.">
        <title>The Global Catalogue of Microorganisms (GCM) 10K type strain sequencing project: providing services to taxonomists for standard genome sequencing and annotation.</title>
        <authorList>
            <consortium name="The Broad Institute Genomics Platform"/>
            <consortium name="The Broad Institute Genome Sequencing Center for Infectious Disease"/>
            <person name="Wu L."/>
            <person name="Ma J."/>
        </authorList>
    </citation>
    <scope>NUCLEOTIDE SEQUENCE [LARGE SCALE GENOMIC DNA]</scope>
    <source>
        <strain evidence="2 3">JCM 14303</strain>
    </source>
</reference>
<evidence type="ECO:0000313" key="2">
    <source>
        <dbReference type="EMBL" id="GAA1554240.1"/>
    </source>
</evidence>
<dbReference type="InterPro" id="IPR004360">
    <property type="entry name" value="Glyas_Fos-R_dOase_dom"/>
</dbReference>
<evidence type="ECO:0000259" key="1">
    <source>
        <dbReference type="PROSITE" id="PS51819"/>
    </source>
</evidence>
<sequence length="113" mass="12449">MRAVLAVVPVQEIDKAIEWYSGFFGRDADTRPMDSLAEWHLSELGVVQVFEDPERAGRTAVNLTVDDLDGTLRRLSEQSIESRDPQIVSGGRQRLAVVQDPDGNNLGLIESVG</sequence>
<dbReference type="Proteomes" id="UP001500363">
    <property type="component" value="Unassembled WGS sequence"/>
</dbReference>
<feature type="domain" description="VOC" evidence="1">
    <location>
        <begin position="2"/>
        <end position="111"/>
    </location>
</feature>
<organism evidence="2 3">
    <name type="scientific">Kribbella lupini</name>
    <dbReference type="NCBI Taxonomy" id="291602"/>
    <lineage>
        <taxon>Bacteria</taxon>
        <taxon>Bacillati</taxon>
        <taxon>Actinomycetota</taxon>
        <taxon>Actinomycetes</taxon>
        <taxon>Propionibacteriales</taxon>
        <taxon>Kribbellaceae</taxon>
        <taxon>Kribbella</taxon>
    </lineage>
</organism>
<name>A0ABN2C7S6_9ACTN</name>
<evidence type="ECO:0000313" key="3">
    <source>
        <dbReference type="Proteomes" id="UP001500363"/>
    </source>
</evidence>
<dbReference type="EMBL" id="BAAANC010000004">
    <property type="protein sequence ID" value="GAA1554240.1"/>
    <property type="molecule type" value="Genomic_DNA"/>
</dbReference>
<comment type="caution">
    <text evidence="2">The sequence shown here is derived from an EMBL/GenBank/DDBJ whole genome shotgun (WGS) entry which is preliminary data.</text>
</comment>
<gene>
    <name evidence="2" type="ORF">GCM10009741_68400</name>
</gene>
<dbReference type="PROSITE" id="PS51819">
    <property type="entry name" value="VOC"/>
    <property type="match status" value="1"/>
</dbReference>